<evidence type="ECO:0000313" key="4">
    <source>
        <dbReference type="Proteomes" id="UP000011087"/>
    </source>
</evidence>
<organism evidence="2">
    <name type="scientific">Guillardia theta (strain CCMP2712)</name>
    <name type="common">Cryptophyte</name>
    <dbReference type="NCBI Taxonomy" id="905079"/>
    <lineage>
        <taxon>Eukaryota</taxon>
        <taxon>Cryptophyceae</taxon>
        <taxon>Pyrenomonadales</taxon>
        <taxon>Geminigeraceae</taxon>
        <taxon>Guillardia</taxon>
    </lineage>
</organism>
<evidence type="ECO:0000313" key="3">
    <source>
        <dbReference type="EnsemblProtists" id="EKX55304"/>
    </source>
</evidence>
<feature type="region of interest" description="Disordered" evidence="1">
    <location>
        <begin position="119"/>
        <end position="216"/>
    </location>
</feature>
<dbReference type="GeneID" id="17311918"/>
<dbReference type="AlphaFoldDB" id="L1K3Z8"/>
<gene>
    <name evidence="2" type="ORF">GUITHDRAFT_131537</name>
</gene>
<dbReference type="HOGENOM" id="CLU_334475_0_0_1"/>
<evidence type="ECO:0000256" key="1">
    <source>
        <dbReference type="SAM" id="MobiDB-lite"/>
    </source>
</evidence>
<dbReference type="KEGG" id="gtt:GUITHDRAFT_131537"/>
<feature type="compositionally biased region" description="Basic and acidic residues" evidence="1">
    <location>
        <begin position="594"/>
        <end position="616"/>
    </location>
</feature>
<reference evidence="2 4" key="1">
    <citation type="journal article" date="2012" name="Nature">
        <title>Algal genomes reveal evolutionary mosaicism and the fate of nucleomorphs.</title>
        <authorList>
            <consortium name="DOE Joint Genome Institute"/>
            <person name="Curtis B.A."/>
            <person name="Tanifuji G."/>
            <person name="Burki F."/>
            <person name="Gruber A."/>
            <person name="Irimia M."/>
            <person name="Maruyama S."/>
            <person name="Arias M.C."/>
            <person name="Ball S.G."/>
            <person name="Gile G.H."/>
            <person name="Hirakawa Y."/>
            <person name="Hopkins J.F."/>
            <person name="Kuo A."/>
            <person name="Rensing S.A."/>
            <person name="Schmutz J."/>
            <person name="Symeonidi A."/>
            <person name="Elias M."/>
            <person name="Eveleigh R.J."/>
            <person name="Herman E.K."/>
            <person name="Klute M.J."/>
            <person name="Nakayama T."/>
            <person name="Obornik M."/>
            <person name="Reyes-Prieto A."/>
            <person name="Armbrust E.V."/>
            <person name="Aves S.J."/>
            <person name="Beiko R.G."/>
            <person name="Coutinho P."/>
            <person name="Dacks J.B."/>
            <person name="Durnford D.G."/>
            <person name="Fast N.M."/>
            <person name="Green B.R."/>
            <person name="Grisdale C.J."/>
            <person name="Hempel F."/>
            <person name="Henrissat B."/>
            <person name="Hoppner M.P."/>
            <person name="Ishida K."/>
            <person name="Kim E."/>
            <person name="Koreny L."/>
            <person name="Kroth P.G."/>
            <person name="Liu Y."/>
            <person name="Malik S.B."/>
            <person name="Maier U.G."/>
            <person name="McRose D."/>
            <person name="Mock T."/>
            <person name="Neilson J.A."/>
            <person name="Onodera N.T."/>
            <person name="Poole A.M."/>
            <person name="Pritham E.J."/>
            <person name="Richards T.A."/>
            <person name="Rocap G."/>
            <person name="Roy S.W."/>
            <person name="Sarai C."/>
            <person name="Schaack S."/>
            <person name="Shirato S."/>
            <person name="Slamovits C.H."/>
            <person name="Spencer D.F."/>
            <person name="Suzuki S."/>
            <person name="Worden A.Z."/>
            <person name="Zauner S."/>
            <person name="Barry K."/>
            <person name="Bell C."/>
            <person name="Bharti A.K."/>
            <person name="Crow J.A."/>
            <person name="Grimwood J."/>
            <person name="Kramer R."/>
            <person name="Lindquist E."/>
            <person name="Lucas S."/>
            <person name="Salamov A."/>
            <person name="McFadden G.I."/>
            <person name="Lane C.E."/>
            <person name="Keeling P.J."/>
            <person name="Gray M.W."/>
            <person name="Grigoriev I.V."/>
            <person name="Archibald J.M."/>
        </authorList>
    </citation>
    <scope>NUCLEOTIDE SEQUENCE</scope>
    <source>
        <strain evidence="2 4">CCMP2712</strain>
    </source>
</reference>
<accession>L1K3Z8</accession>
<feature type="region of interest" description="Disordered" evidence="1">
    <location>
        <begin position="1"/>
        <end position="27"/>
    </location>
</feature>
<feature type="compositionally biased region" description="Polar residues" evidence="1">
    <location>
        <begin position="618"/>
        <end position="637"/>
    </location>
</feature>
<reference evidence="4" key="2">
    <citation type="submission" date="2012-11" db="EMBL/GenBank/DDBJ databases">
        <authorList>
            <person name="Kuo A."/>
            <person name="Curtis B.A."/>
            <person name="Tanifuji G."/>
            <person name="Burki F."/>
            <person name="Gruber A."/>
            <person name="Irimia M."/>
            <person name="Maruyama S."/>
            <person name="Arias M.C."/>
            <person name="Ball S.G."/>
            <person name="Gile G.H."/>
            <person name="Hirakawa Y."/>
            <person name="Hopkins J.F."/>
            <person name="Rensing S.A."/>
            <person name="Schmutz J."/>
            <person name="Symeonidi A."/>
            <person name="Elias M."/>
            <person name="Eveleigh R.J."/>
            <person name="Herman E.K."/>
            <person name="Klute M.J."/>
            <person name="Nakayama T."/>
            <person name="Obornik M."/>
            <person name="Reyes-Prieto A."/>
            <person name="Armbrust E.V."/>
            <person name="Aves S.J."/>
            <person name="Beiko R.G."/>
            <person name="Coutinho P."/>
            <person name="Dacks J.B."/>
            <person name="Durnford D.G."/>
            <person name="Fast N.M."/>
            <person name="Green B.R."/>
            <person name="Grisdale C."/>
            <person name="Hempe F."/>
            <person name="Henrissat B."/>
            <person name="Hoppner M.P."/>
            <person name="Ishida K.-I."/>
            <person name="Kim E."/>
            <person name="Koreny L."/>
            <person name="Kroth P.G."/>
            <person name="Liu Y."/>
            <person name="Malik S.-B."/>
            <person name="Maier U.G."/>
            <person name="McRose D."/>
            <person name="Mock T."/>
            <person name="Neilson J.A."/>
            <person name="Onodera N.T."/>
            <person name="Poole A.M."/>
            <person name="Pritham E.J."/>
            <person name="Richards T.A."/>
            <person name="Rocap G."/>
            <person name="Roy S.W."/>
            <person name="Sarai C."/>
            <person name="Schaack S."/>
            <person name="Shirato S."/>
            <person name="Slamovits C.H."/>
            <person name="Spencer D.F."/>
            <person name="Suzuki S."/>
            <person name="Worden A.Z."/>
            <person name="Zauner S."/>
            <person name="Barry K."/>
            <person name="Bell C."/>
            <person name="Bharti A.K."/>
            <person name="Crow J.A."/>
            <person name="Grimwood J."/>
            <person name="Kramer R."/>
            <person name="Lindquist E."/>
            <person name="Lucas S."/>
            <person name="Salamov A."/>
            <person name="McFadden G.I."/>
            <person name="Lane C.E."/>
            <person name="Keeling P.J."/>
            <person name="Gray M.W."/>
            <person name="Grigoriev I.V."/>
            <person name="Archibald J.M."/>
        </authorList>
    </citation>
    <scope>NUCLEOTIDE SEQUENCE</scope>
    <source>
        <strain evidence="4">CCMP2712</strain>
    </source>
</reference>
<feature type="region of interest" description="Disordered" evidence="1">
    <location>
        <begin position="536"/>
        <end position="564"/>
    </location>
</feature>
<proteinExistence type="predicted"/>
<evidence type="ECO:0000313" key="2">
    <source>
        <dbReference type="EMBL" id="EKX55304.1"/>
    </source>
</evidence>
<name>L1K3Z8_GUITC</name>
<feature type="compositionally biased region" description="Basic and acidic residues" evidence="1">
    <location>
        <begin position="206"/>
        <end position="216"/>
    </location>
</feature>
<dbReference type="Proteomes" id="UP000011087">
    <property type="component" value="Unassembled WGS sequence"/>
</dbReference>
<feature type="region of interest" description="Disordered" evidence="1">
    <location>
        <begin position="480"/>
        <end position="517"/>
    </location>
</feature>
<feature type="compositionally biased region" description="Acidic residues" evidence="1">
    <location>
        <begin position="173"/>
        <end position="195"/>
    </location>
</feature>
<keyword evidence="4" id="KW-1185">Reference proteome</keyword>
<feature type="compositionally biased region" description="Basic and acidic residues" evidence="1">
    <location>
        <begin position="119"/>
        <end position="144"/>
    </location>
</feature>
<dbReference type="RefSeq" id="XP_005842284.1">
    <property type="nucleotide sequence ID" value="XM_005842227.1"/>
</dbReference>
<protein>
    <submittedName>
        <fullName evidence="2 3">Uncharacterized protein</fullName>
    </submittedName>
</protein>
<dbReference type="PaxDb" id="55529-EKX55304"/>
<reference evidence="3" key="3">
    <citation type="submission" date="2016-03" db="UniProtKB">
        <authorList>
            <consortium name="EnsemblProtists"/>
        </authorList>
    </citation>
    <scope>IDENTIFICATION</scope>
</reference>
<feature type="compositionally biased region" description="Basic and acidic residues" evidence="1">
    <location>
        <begin position="682"/>
        <end position="692"/>
    </location>
</feature>
<sequence length="854" mass="96320">MAGRWRGEGEAGTIRGHRNADGQHSMTFDDDITMRTSSMSKHSVRSPTLSRTVQAQSFYTGPASDVDMFDNFISYSSSPDDSGVLPSKAEDIWGNHSQEIDENLMNQLQKSVERVKDVLGKKLDTSPSREEEQEEGSRRSRRSQENPAAAEVDFISEAAEGSSSGPGNGGGAVDEEGEEDEEEEEEEEDEEGDEEGIQRGLNRAGDVGREEGVFREDPGVVEVTSLAEAARKMIAKDLEGAWRGCELWAEGSYDDWEHALNEYGARMSVWGTKVKRGGGIGGEGRREGGRRRRRLTKSEVMKLDEWWYTRGFFAGIIPMSFAKSAPSKIIQQSTFFALHRALKGDFNSSYANVSLLWQASWVRRQDEKMVGLTRWKDDEHMFHHDQLEKNGCLLIMSSILAALDPEHFFVFSDEILVCIPSLGGKFSLDTYVRACEMIRSKVVAALWSHLCLRMSRWKIRPTIQMTSPLAFVSSPLAPPRSIRQRNAREEEEEEEGRSVGRQVVEEPSLSDDSETASWYEGSQDSLLLFGEHEKEVRWEQEDQEEQQGMAGDTSSTLPDGHAGADDVVILSGSRALLGGDSHHGRDSEEEGESEEGRVKEESEEERWKRGKEEVRPRTQVTTSAATPRPSNRQNLHPSSAMRDRQPVSRPSSTLRPQAPPRRESIAPSSFLRAPPSAMGTSQERRQGAGVEQRRLRDCARRFDQWMSLREQLPVQVLVLSHVCCVGVSDQAWRIFLQVVRNVQSLWCLQLRGVAFTDKQLVFLARLLPRTRISHMNLDCDETTRQTFLGIIQANLRKHCLWRLSEDSTQNHVVNQVKDCWFNPLDHPDNQAWLQIPSSPVLLRARLASSRSMWS</sequence>
<feature type="region of interest" description="Disordered" evidence="1">
    <location>
        <begin position="576"/>
        <end position="692"/>
    </location>
</feature>
<dbReference type="EMBL" id="JH992965">
    <property type="protein sequence ID" value="EKX55304.1"/>
    <property type="molecule type" value="Genomic_DNA"/>
</dbReference>
<dbReference type="EnsemblProtists" id="EKX55304">
    <property type="protein sequence ID" value="EKX55304"/>
    <property type="gene ID" value="GUITHDRAFT_131537"/>
</dbReference>